<evidence type="ECO:0000256" key="1">
    <source>
        <dbReference type="SAM" id="MobiDB-lite"/>
    </source>
</evidence>
<dbReference type="PROSITE" id="PS51707">
    <property type="entry name" value="CYTH"/>
    <property type="match status" value="1"/>
</dbReference>
<dbReference type="AlphaFoldDB" id="U1PJW0"/>
<feature type="region of interest" description="Disordered" evidence="1">
    <location>
        <begin position="56"/>
        <end position="90"/>
    </location>
</feature>
<organism evidence="3 4">
    <name type="scientific">Haloquadratum walsbyi J07HQW1</name>
    <dbReference type="NCBI Taxonomy" id="1238424"/>
    <lineage>
        <taxon>Archaea</taxon>
        <taxon>Methanobacteriati</taxon>
        <taxon>Methanobacteriota</taxon>
        <taxon>Stenosarchaea group</taxon>
        <taxon>Halobacteria</taxon>
        <taxon>Halobacteriales</taxon>
        <taxon>Haloferacaceae</taxon>
        <taxon>Haloquadratum</taxon>
    </lineage>
</organism>
<dbReference type="SUPFAM" id="SSF55154">
    <property type="entry name" value="CYTH-like phosphatases"/>
    <property type="match status" value="1"/>
</dbReference>
<evidence type="ECO:0000313" key="3">
    <source>
        <dbReference type="EMBL" id="ERG92466.1"/>
    </source>
</evidence>
<feature type="compositionally biased region" description="Basic and acidic residues" evidence="1">
    <location>
        <begin position="80"/>
        <end position="90"/>
    </location>
</feature>
<reference evidence="3 4" key="1">
    <citation type="journal article" date="2013" name="PLoS ONE">
        <title>Assembly-driven community genomics of a hypersaline microbial ecosystem.</title>
        <authorList>
            <person name="Podell S."/>
            <person name="Ugalde J.A."/>
            <person name="Narasingarao P."/>
            <person name="Banfield J.F."/>
            <person name="Heidelberg K.B."/>
            <person name="Allen E.E."/>
        </authorList>
    </citation>
    <scope>NUCLEOTIDE SEQUENCE [LARGE SCALE GENOMIC DNA]</scope>
    <source>
        <strain evidence="4">J07HQW1</strain>
    </source>
</reference>
<dbReference type="Proteomes" id="UP000030649">
    <property type="component" value="Unassembled WGS sequence"/>
</dbReference>
<dbReference type="InterPro" id="IPR033469">
    <property type="entry name" value="CYTH-like_dom_sf"/>
</dbReference>
<dbReference type="InterPro" id="IPR023577">
    <property type="entry name" value="CYTH_domain"/>
</dbReference>
<dbReference type="Gene3D" id="2.40.320.10">
    <property type="entry name" value="Hypothetical Protein Pfu-838710-001"/>
    <property type="match status" value="1"/>
</dbReference>
<protein>
    <submittedName>
        <fullName evidence="3">Adenylyl cyclase CyaB, putative</fullName>
    </submittedName>
</protein>
<dbReference type="InterPro" id="IPR008173">
    <property type="entry name" value="Adenylyl_cyclase_CyaB"/>
</dbReference>
<dbReference type="Pfam" id="PF01928">
    <property type="entry name" value="CYTH"/>
    <property type="match status" value="1"/>
</dbReference>
<dbReference type="EMBL" id="KE356560">
    <property type="protein sequence ID" value="ERG92466.1"/>
    <property type="molecule type" value="Genomic_DNA"/>
</dbReference>
<feature type="domain" description="CYTH" evidence="2">
    <location>
        <begin position="1"/>
        <end position="192"/>
    </location>
</feature>
<dbReference type="PANTHER" id="PTHR21028:SF2">
    <property type="entry name" value="CYTH DOMAIN-CONTAINING PROTEIN"/>
    <property type="match status" value="1"/>
</dbReference>
<evidence type="ECO:0000259" key="2">
    <source>
        <dbReference type="PROSITE" id="PS51707"/>
    </source>
</evidence>
<name>U1PJW0_9EURY</name>
<gene>
    <name evidence="3" type="ORF">J07HQW1_02510</name>
</gene>
<dbReference type="SMART" id="SM01118">
    <property type="entry name" value="CYTH"/>
    <property type="match status" value="1"/>
</dbReference>
<proteinExistence type="predicted"/>
<dbReference type="NCBIfam" id="TIGR00318">
    <property type="entry name" value="cyaB"/>
    <property type="match status" value="1"/>
</dbReference>
<dbReference type="PANTHER" id="PTHR21028">
    <property type="entry name" value="SI:CH211-156B7.4"/>
    <property type="match status" value="1"/>
</dbReference>
<sequence length="193" mass="21451">MYEVELKIRASHDPIESALAKTDSTYVGHVKQRDTYYNAPHRDFATTDEALRIRQEERDLPDADEDKTASTTTELTYKGPRIDSTSKTRKEHEVAVANDTAAAAILDELGFDPAATVVKDRDIYTIKYTDDTTHTVVLDSVTDLGEFVEVEATTPTESDIPAVRSALDETLTVLGLDPDNQIRTSYLGLLLEE</sequence>
<evidence type="ECO:0000313" key="4">
    <source>
        <dbReference type="Proteomes" id="UP000030649"/>
    </source>
</evidence>
<dbReference type="CDD" id="cd07890">
    <property type="entry name" value="CYTH-like_AC_IV-like"/>
    <property type="match status" value="1"/>
</dbReference>
<dbReference type="HOGENOM" id="CLU_105244_2_0_2"/>
<accession>U1PJW0</accession>
<dbReference type="STRING" id="1238424.J07HQW1_02510"/>